<dbReference type="Gene3D" id="3.30.870.10">
    <property type="entry name" value="Endonuclease Chain A"/>
    <property type="match status" value="2"/>
</dbReference>
<reference evidence="16 17" key="2">
    <citation type="submission" date="2017-06" db="EMBL/GenBank/DDBJ databases">
        <title>Draft genome sequence of Fusobacterium nucleatum subsp. polymorphum KCOM 1271 (=ChDC F305).</title>
        <authorList>
            <person name="Kook J.-K."/>
            <person name="Park S.-N."/>
            <person name="Lim Y.K."/>
            <person name="Roh H."/>
        </authorList>
    </citation>
    <scope>NUCLEOTIDE SEQUENCE [LARGE SCALE GENOMIC DNA]</scope>
    <source>
        <strain evidence="16">KCOM 1271</strain>
        <strain evidence="17">KCOM 1271 (ChDC F305)</strain>
    </source>
</reference>
<accession>A0A2C6AVQ0</accession>
<evidence type="ECO:0000256" key="9">
    <source>
        <dbReference type="ARBA" id="ARBA00023136"/>
    </source>
</evidence>
<organism evidence="15 18">
    <name type="scientific">Fusobacterium nucleatum subsp. polymorphum</name>
    <name type="common">Fusobacterium polymorphum</name>
    <dbReference type="NCBI Taxonomy" id="76857"/>
    <lineage>
        <taxon>Bacteria</taxon>
        <taxon>Fusobacteriati</taxon>
        <taxon>Fusobacteriota</taxon>
        <taxon>Fusobacteriia</taxon>
        <taxon>Fusobacteriales</taxon>
        <taxon>Fusobacteriaceae</taxon>
        <taxon>Fusobacterium</taxon>
    </lineage>
</organism>
<dbReference type="Proteomes" id="UP000224182">
    <property type="component" value="Unassembled WGS sequence"/>
</dbReference>
<evidence type="ECO:0000259" key="14">
    <source>
        <dbReference type="PROSITE" id="PS50035"/>
    </source>
</evidence>
<proteinExistence type="inferred from homology"/>
<comment type="subcellular location">
    <subcellularLocation>
        <location evidence="1 12">Cell membrane</location>
        <topology evidence="1 12">Multi-pass membrane protein</topology>
    </subcellularLocation>
</comment>
<feature type="transmembrane region" description="Helical" evidence="12">
    <location>
        <begin position="39"/>
        <end position="62"/>
    </location>
</feature>
<evidence type="ECO:0000256" key="8">
    <source>
        <dbReference type="ARBA" id="ARBA00023098"/>
    </source>
</evidence>
<feature type="active site" evidence="12">
    <location>
        <position position="404"/>
    </location>
</feature>
<dbReference type="AlphaFoldDB" id="A0A2C6AVQ0"/>
<dbReference type="InterPro" id="IPR027379">
    <property type="entry name" value="CLS_N"/>
</dbReference>
<evidence type="ECO:0000256" key="3">
    <source>
        <dbReference type="ARBA" id="ARBA00022516"/>
    </source>
</evidence>
<keyword evidence="5 12" id="KW-0812">Transmembrane</keyword>
<feature type="active site" evidence="12">
    <location>
        <position position="399"/>
    </location>
</feature>
<keyword evidence="3 12" id="KW-0444">Lipid biosynthesis</keyword>
<feature type="transmembrane region" description="Helical" evidence="12">
    <location>
        <begin position="7"/>
        <end position="33"/>
    </location>
</feature>
<keyword evidence="8 12" id="KW-0443">Lipid metabolism</keyword>
<comment type="similarity">
    <text evidence="12">Belongs to the phospholipase D family. Cardiolipin synthase subfamily.</text>
</comment>
<dbReference type="EMBL" id="NIRN01000001">
    <property type="protein sequence ID" value="PHI06409.1"/>
    <property type="molecule type" value="Genomic_DNA"/>
</dbReference>
<keyword evidence="6" id="KW-0677">Repeat</keyword>
<keyword evidence="9 12" id="KW-0472">Membrane</keyword>
<evidence type="ECO:0000256" key="1">
    <source>
        <dbReference type="ARBA" id="ARBA00004651"/>
    </source>
</evidence>
<dbReference type="Proteomes" id="UP000225199">
    <property type="component" value="Unassembled WGS sequence"/>
</dbReference>
<dbReference type="CDD" id="cd09112">
    <property type="entry name" value="PLDc_CLS_2"/>
    <property type="match status" value="1"/>
</dbReference>
<dbReference type="EC" id="2.7.8.-" evidence="12 13"/>
<dbReference type="NCBIfam" id="TIGR04265">
    <property type="entry name" value="bac_cardiolipin"/>
    <property type="match status" value="1"/>
</dbReference>
<feature type="domain" description="PLD phosphodiesterase" evidence="14">
    <location>
        <begin position="213"/>
        <end position="240"/>
    </location>
</feature>
<dbReference type="GO" id="GO:0008808">
    <property type="term" value="F:cardiolipin synthase activity"/>
    <property type="evidence" value="ECO:0007669"/>
    <property type="project" value="UniProtKB-UniRule"/>
</dbReference>
<feature type="active site" evidence="12">
    <location>
        <position position="397"/>
    </location>
</feature>
<dbReference type="InterPro" id="IPR001736">
    <property type="entry name" value="PLipase_D/transphosphatidylase"/>
</dbReference>
<dbReference type="GO" id="GO:0032049">
    <property type="term" value="P:cardiolipin biosynthetic process"/>
    <property type="evidence" value="ECO:0007669"/>
    <property type="project" value="UniProtKB-UniRule"/>
</dbReference>
<evidence type="ECO:0000313" key="15">
    <source>
        <dbReference type="EMBL" id="PHH97377.1"/>
    </source>
</evidence>
<dbReference type="Pfam" id="PF13396">
    <property type="entry name" value="PLDc_N"/>
    <property type="match status" value="1"/>
</dbReference>
<name>A0A2C6AVQ0_FUSNP</name>
<dbReference type="RefSeq" id="WP_098974052.1">
    <property type="nucleotide sequence ID" value="NZ_CP077110.1"/>
</dbReference>
<dbReference type="Pfam" id="PF13091">
    <property type="entry name" value="PLDc_2"/>
    <property type="match status" value="2"/>
</dbReference>
<evidence type="ECO:0000256" key="12">
    <source>
        <dbReference type="HAMAP-Rule" id="MF_01916"/>
    </source>
</evidence>
<comment type="function">
    <text evidence="12">Catalyzes the reversible phosphatidyl group transfer from one phosphatidylglycerol molecule to another to form cardiolipin (CL) (diphosphatidylglycerol) and glycerol.</text>
</comment>
<dbReference type="HAMAP" id="MF_01916">
    <property type="entry name" value="Cardiolipin_synth_Cls"/>
    <property type="match status" value="1"/>
</dbReference>
<dbReference type="PANTHER" id="PTHR21248">
    <property type="entry name" value="CARDIOLIPIN SYNTHASE"/>
    <property type="match status" value="1"/>
</dbReference>
<evidence type="ECO:0000256" key="4">
    <source>
        <dbReference type="ARBA" id="ARBA00022679"/>
    </source>
</evidence>
<keyword evidence="11 12" id="KW-1208">Phospholipid metabolism</keyword>
<dbReference type="EMBL" id="NIRJ01000001">
    <property type="protein sequence ID" value="PHH97377.1"/>
    <property type="molecule type" value="Genomic_DNA"/>
</dbReference>
<dbReference type="SMART" id="SM00155">
    <property type="entry name" value="PLDc"/>
    <property type="match status" value="2"/>
</dbReference>
<sequence>MHNINEIFLIFINFFLQYVWIANLFFAIVIIMVEKKNPLYTIFWIFLLYLLPYIGFFIYLFFGLTFKKKRVANKIYKIKKLKSIKNVHGSDKEELRRWKGLITYLEMSTDNYITSNNDIQVYFAGEEFFSDLKKEIANAKKFINMEYFIFQFDGIGKEIADLLIKKVKEGVEVNLIIDGVNLANQKLSRYFKNTGVHLYLFFRTYIPIFNIRINYRDHRKVTIIDNRVAFVGGMNIGDEYLGKGKIGYWRDTSVKIYGDIVSTFEKEFYFSMSIVKNKFLKDEKTSNEISLKYEEEDNVYMQVISSGPNYEFPAIRDNYIKLIQEARKSVFIQTPYFVPDDLLLDTLKSAVLSGIDVKIMIPNKADHPFIYWINQYYVAELLRLGANIYRYENGFIHSKTILVDEEVVSVGTCNFDYRSFYLNFEINLNIYNKDVANSFKIQYYKDIAISKKLTFADFKKRSIFTKVKESVFRLLSPIM</sequence>
<protein>
    <recommendedName>
        <fullName evidence="12 13">Cardiolipin synthase</fullName>
        <shortName evidence="12">CL synthase</shortName>
        <ecNumber evidence="12 13">2.7.8.-</ecNumber>
    </recommendedName>
</protein>
<evidence type="ECO:0000256" key="6">
    <source>
        <dbReference type="ARBA" id="ARBA00022737"/>
    </source>
</evidence>
<dbReference type="InterPro" id="IPR030874">
    <property type="entry name" value="Cardiolipin_synth_Firmi"/>
</dbReference>
<feature type="active site" evidence="12">
    <location>
        <position position="220"/>
    </location>
</feature>
<evidence type="ECO:0000313" key="16">
    <source>
        <dbReference type="EMBL" id="PHI06409.1"/>
    </source>
</evidence>
<evidence type="ECO:0000313" key="18">
    <source>
        <dbReference type="Proteomes" id="UP000225199"/>
    </source>
</evidence>
<gene>
    <name evidence="15" type="primary">cls</name>
    <name evidence="15" type="ORF">CA840_08805</name>
    <name evidence="16" type="ORF">CBG54_04930</name>
</gene>
<dbReference type="PANTHER" id="PTHR21248:SF22">
    <property type="entry name" value="PHOSPHOLIPASE D"/>
    <property type="match status" value="1"/>
</dbReference>
<dbReference type="GO" id="GO:0005886">
    <property type="term" value="C:plasma membrane"/>
    <property type="evidence" value="ECO:0007669"/>
    <property type="project" value="UniProtKB-SubCell"/>
</dbReference>
<keyword evidence="7 12" id="KW-1133">Transmembrane helix</keyword>
<keyword evidence="4 12" id="KW-0808">Transferase</keyword>
<dbReference type="SUPFAM" id="SSF56024">
    <property type="entry name" value="Phospholipase D/nuclease"/>
    <property type="match status" value="2"/>
</dbReference>
<keyword evidence="2 12" id="KW-1003">Cell membrane</keyword>
<feature type="domain" description="PLD phosphodiesterase" evidence="14">
    <location>
        <begin position="392"/>
        <end position="419"/>
    </location>
</feature>
<feature type="active site" evidence="12">
    <location>
        <position position="225"/>
    </location>
</feature>
<dbReference type="InterPro" id="IPR025202">
    <property type="entry name" value="PLD-like_dom"/>
</dbReference>
<evidence type="ECO:0000256" key="11">
    <source>
        <dbReference type="ARBA" id="ARBA00023264"/>
    </source>
</evidence>
<dbReference type="PROSITE" id="PS50035">
    <property type="entry name" value="PLD"/>
    <property type="match status" value="2"/>
</dbReference>
<reference evidence="15 18" key="1">
    <citation type="submission" date="2017-06" db="EMBL/GenBank/DDBJ databases">
        <title>Draft genome sequence of Fusobacterium nucleatum subsp. polymorphum KCOM 1002 (=ChDC F175).</title>
        <authorList>
            <person name="Kook J.-K."/>
            <person name="Park S.-N."/>
            <person name="Lim Y.K."/>
            <person name="Roh H."/>
        </authorList>
    </citation>
    <scope>NUCLEOTIDE SEQUENCE [LARGE SCALE GENOMIC DNA]</scope>
    <source>
        <strain evidence="15">KCOM 1002</strain>
        <strain evidence="18">KCOM 1002 (ChDC F175)</strain>
    </source>
</reference>
<evidence type="ECO:0000256" key="7">
    <source>
        <dbReference type="ARBA" id="ARBA00022989"/>
    </source>
</evidence>
<comment type="caution">
    <text evidence="15">The sequence shown here is derived from an EMBL/GenBank/DDBJ whole genome shotgun (WGS) entry which is preliminary data.</text>
</comment>
<keyword evidence="10 12" id="KW-0594">Phospholipid biosynthesis</keyword>
<evidence type="ECO:0000256" key="5">
    <source>
        <dbReference type="ARBA" id="ARBA00022692"/>
    </source>
</evidence>
<evidence type="ECO:0000256" key="13">
    <source>
        <dbReference type="NCBIfam" id="TIGR04265"/>
    </source>
</evidence>
<dbReference type="InterPro" id="IPR022924">
    <property type="entry name" value="Cardiolipin_synthase"/>
</dbReference>
<evidence type="ECO:0000256" key="10">
    <source>
        <dbReference type="ARBA" id="ARBA00023209"/>
    </source>
</evidence>
<evidence type="ECO:0000256" key="2">
    <source>
        <dbReference type="ARBA" id="ARBA00022475"/>
    </source>
</evidence>
<dbReference type="CDD" id="cd09110">
    <property type="entry name" value="PLDc_CLS_1"/>
    <property type="match status" value="1"/>
</dbReference>
<comment type="catalytic activity">
    <reaction evidence="12">
        <text>2 a 1,2-diacyl-sn-glycero-3-phospho-(1'-sn-glycerol) = a cardiolipin + glycerol</text>
        <dbReference type="Rhea" id="RHEA:31451"/>
        <dbReference type="ChEBI" id="CHEBI:17754"/>
        <dbReference type="ChEBI" id="CHEBI:62237"/>
        <dbReference type="ChEBI" id="CHEBI:64716"/>
    </reaction>
</comment>
<feature type="active site" evidence="12">
    <location>
        <position position="218"/>
    </location>
</feature>
<evidence type="ECO:0000313" key="17">
    <source>
        <dbReference type="Proteomes" id="UP000224182"/>
    </source>
</evidence>